<dbReference type="PANTHER" id="PTHR24193">
    <property type="entry name" value="ANKYRIN REPEAT PROTEIN"/>
    <property type="match status" value="1"/>
</dbReference>
<evidence type="ECO:0000256" key="2">
    <source>
        <dbReference type="ARBA" id="ARBA00023043"/>
    </source>
</evidence>
<keyword evidence="1" id="KW-0677">Repeat</keyword>
<accession>A0A9P9FTJ7</accession>
<dbReference type="SUPFAM" id="SSF48403">
    <property type="entry name" value="Ankyrin repeat"/>
    <property type="match status" value="1"/>
</dbReference>
<dbReference type="OrthoDB" id="539213at2759"/>
<dbReference type="PANTHER" id="PTHR24193:SF121">
    <property type="entry name" value="ADA2A-CONTAINING COMPLEX COMPONENT 3, ISOFORM D"/>
    <property type="match status" value="1"/>
</dbReference>
<sequence>DTRDDEIQTLLFRTAEEGHGEIVRLLVENGADLETKDTIFSKTPLLWATEKGHEAVVKLLLEKGANTESKDKDGQTPLLYTAGNGREAVVKLLLLLLLLLLFNAGGNRYSQPPEGHRACRRLSRSKEILYIWNYHIKNILQIKPNGYGCLMQMSYAAENGHEAVVKLLLDKGANIESKDRDGQTLLRYAAENEHEAVVKLFIYTVESPLALRFEKSII</sequence>
<dbReference type="GO" id="GO:0000976">
    <property type="term" value="F:transcription cis-regulatory region binding"/>
    <property type="evidence" value="ECO:0007669"/>
    <property type="project" value="TreeGrafter"/>
</dbReference>
<dbReference type="AlphaFoldDB" id="A0A9P9FTJ7"/>
<feature type="repeat" description="ANK" evidence="3">
    <location>
        <begin position="153"/>
        <end position="180"/>
    </location>
</feature>
<organism evidence="4 5">
    <name type="scientific">Dactylonectria macrodidyma</name>
    <dbReference type="NCBI Taxonomy" id="307937"/>
    <lineage>
        <taxon>Eukaryota</taxon>
        <taxon>Fungi</taxon>
        <taxon>Dikarya</taxon>
        <taxon>Ascomycota</taxon>
        <taxon>Pezizomycotina</taxon>
        <taxon>Sordariomycetes</taxon>
        <taxon>Hypocreomycetidae</taxon>
        <taxon>Hypocreales</taxon>
        <taxon>Nectriaceae</taxon>
        <taxon>Dactylonectria</taxon>
    </lineage>
</organism>
<dbReference type="EMBL" id="JAGMUV010000001">
    <property type="protein sequence ID" value="KAH7175984.1"/>
    <property type="molecule type" value="Genomic_DNA"/>
</dbReference>
<dbReference type="PRINTS" id="PR01415">
    <property type="entry name" value="ANKYRIN"/>
</dbReference>
<proteinExistence type="predicted"/>
<evidence type="ECO:0000256" key="1">
    <source>
        <dbReference type="ARBA" id="ARBA00022737"/>
    </source>
</evidence>
<dbReference type="PROSITE" id="PS50297">
    <property type="entry name" value="ANK_REP_REGION"/>
    <property type="match status" value="3"/>
</dbReference>
<reference evidence="4" key="1">
    <citation type="journal article" date="2021" name="Nat. Commun.">
        <title>Genetic determinants of endophytism in the Arabidopsis root mycobiome.</title>
        <authorList>
            <person name="Mesny F."/>
            <person name="Miyauchi S."/>
            <person name="Thiergart T."/>
            <person name="Pickel B."/>
            <person name="Atanasova L."/>
            <person name="Karlsson M."/>
            <person name="Huettel B."/>
            <person name="Barry K.W."/>
            <person name="Haridas S."/>
            <person name="Chen C."/>
            <person name="Bauer D."/>
            <person name="Andreopoulos W."/>
            <person name="Pangilinan J."/>
            <person name="LaButti K."/>
            <person name="Riley R."/>
            <person name="Lipzen A."/>
            <person name="Clum A."/>
            <person name="Drula E."/>
            <person name="Henrissat B."/>
            <person name="Kohler A."/>
            <person name="Grigoriev I.V."/>
            <person name="Martin F.M."/>
            <person name="Hacquard S."/>
        </authorList>
    </citation>
    <scope>NUCLEOTIDE SEQUENCE</scope>
    <source>
        <strain evidence="4">MPI-CAGE-AT-0147</strain>
    </source>
</reference>
<feature type="non-terminal residue" evidence="4">
    <location>
        <position position="218"/>
    </location>
</feature>
<keyword evidence="2 3" id="KW-0040">ANK repeat</keyword>
<evidence type="ECO:0000313" key="5">
    <source>
        <dbReference type="Proteomes" id="UP000738349"/>
    </source>
</evidence>
<dbReference type="InterPro" id="IPR002110">
    <property type="entry name" value="Ankyrin_rpt"/>
</dbReference>
<feature type="repeat" description="ANK" evidence="3">
    <location>
        <begin position="40"/>
        <end position="72"/>
    </location>
</feature>
<protein>
    <submittedName>
        <fullName evidence="4">Ankyrin repeat-containing domain protein</fullName>
    </submittedName>
</protein>
<evidence type="ECO:0000256" key="3">
    <source>
        <dbReference type="PROSITE-ProRule" id="PRU00023"/>
    </source>
</evidence>
<dbReference type="Proteomes" id="UP000738349">
    <property type="component" value="Unassembled WGS sequence"/>
</dbReference>
<name>A0A9P9FTJ7_9HYPO</name>
<gene>
    <name evidence="4" type="ORF">EDB81DRAFT_896832</name>
</gene>
<keyword evidence="5" id="KW-1185">Reference proteome</keyword>
<feature type="repeat" description="ANK" evidence="3">
    <location>
        <begin position="6"/>
        <end position="38"/>
    </location>
</feature>
<dbReference type="InterPro" id="IPR050663">
    <property type="entry name" value="Ankyrin-SOCS_Box"/>
</dbReference>
<dbReference type="GO" id="GO:0005634">
    <property type="term" value="C:nucleus"/>
    <property type="evidence" value="ECO:0007669"/>
    <property type="project" value="TreeGrafter"/>
</dbReference>
<dbReference type="GO" id="GO:0045944">
    <property type="term" value="P:positive regulation of transcription by RNA polymerase II"/>
    <property type="evidence" value="ECO:0007669"/>
    <property type="project" value="TreeGrafter"/>
</dbReference>
<dbReference type="Gene3D" id="1.25.40.20">
    <property type="entry name" value="Ankyrin repeat-containing domain"/>
    <property type="match status" value="3"/>
</dbReference>
<dbReference type="Pfam" id="PF12796">
    <property type="entry name" value="Ank_2"/>
    <property type="match status" value="1"/>
</dbReference>
<comment type="caution">
    <text evidence="4">The sequence shown here is derived from an EMBL/GenBank/DDBJ whole genome shotgun (WGS) entry which is preliminary data.</text>
</comment>
<dbReference type="SMART" id="SM00248">
    <property type="entry name" value="ANK"/>
    <property type="match status" value="5"/>
</dbReference>
<evidence type="ECO:0000313" key="4">
    <source>
        <dbReference type="EMBL" id="KAH7175984.1"/>
    </source>
</evidence>
<dbReference type="PROSITE" id="PS50088">
    <property type="entry name" value="ANK_REPEAT"/>
    <property type="match status" value="3"/>
</dbReference>
<dbReference type="InterPro" id="IPR036770">
    <property type="entry name" value="Ankyrin_rpt-contain_sf"/>
</dbReference>
<dbReference type="Pfam" id="PF13637">
    <property type="entry name" value="Ank_4"/>
    <property type="match status" value="1"/>
</dbReference>